<feature type="domain" description="Excalibur calcium-binding" evidence="3">
    <location>
        <begin position="25"/>
        <end position="59"/>
    </location>
</feature>
<keyword evidence="5" id="KW-1185">Reference proteome</keyword>
<name>A0A448TVR8_9PAST</name>
<evidence type="ECO:0000313" key="4">
    <source>
        <dbReference type="EMBL" id="VEJ10036.1"/>
    </source>
</evidence>
<accession>A0A448TVR8</accession>
<sequence>MKKILFCLFILTVSNSAFSFSCDVRKTCSRMSSCEEAYYHLQICHNTRLDRDKDGIPCEKICGNGKRFASKHHSTYHSPKTHWQKNTNQSQSVANGFE</sequence>
<dbReference type="EMBL" id="LR134510">
    <property type="protein sequence ID" value="VEJ10036.1"/>
    <property type="molecule type" value="Genomic_DNA"/>
</dbReference>
<gene>
    <name evidence="4" type="ORF">NCTC12871_01543</name>
</gene>
<protein>
    <submittedName>
        <fullName evidence="4">Excalibur calcium-binding domain</fullName>
    </submittedName>
</protein>
<feature type="compositionally biased region" description="Polar residues" evidence="1">
    <location>
        <begin position="84"/>
        <end position="98"/>
    </location>
</feature>
<dbReference type="PROSITE" id="PS51257">
    <property type="entry name" value="PROKAR_LIPOPROTEIN"/>
    <property type="match status" value="1"/>
</dbReference>
<feature type="signal peptide" evidence="2">
    <location>
        <begin position="1"/>
        <end position="19"/>
    </location>
</feature>
<proteinExistence type="predicted"/>
<dbReference type="AlphaFoldDB" id="A0A448TVR8"/>
<evidence type="ECO:0000313" key="5">
    <source>
        <dbReference type="Proteomes" id="UP000279799"/>
    </source>
</evidence>
<feature type="compositionally biased region" description="Basic residues" evidence="1">
    <location>
        <begin position="69"/>
        <end position="83"/>
    </location>
</feature>
<dbReference type="KEGG" id="adp:NCTC12871_01543"/>
<keyword evidence="2" id="KW-0732">Signal</keyword>
<dbReference type="InterPro" id="IPR008613">
    <property type="entry name" value="Excalibur_Ca-bd_domain"/>
</dbReference>
<reference evidence="4 5" key="1">
    <citation type="submission" date="2018-12" db="EMBL/GenBank/DDBJ databases">
        <authorList>
            <consortium name="Pathogen Informatics"/>
        </authorList>
    </citation>
    <scope>NUCLEOTIDE SEQUENCE [LARGE SCALE GENOMIC DNA]</scope>
    <source>
        <strain evidence="4 5">NCTC12871</strain>
    </source>
</reference>
<dbReference type="OrthoDB" id="9800417at2"/>
<evidence type="ECO:0000256" key="1">
    <source>
        <dbReference type="SAM" id="MobiDB-lite"/>
    </source>
</evidence>
<dbReference type="Pfam" id="PF05901">
    <property type="entry name" value="Excalibur"/>
    <property type="match status" value="1"/>
</dbReference>
<evidence type="ECO:0000259" key="3">
    <source>
        <dbReference type="Pfam" id="PF05901"/>
    </source>
</evidence>
<evidence type="ECO:0000256" key="2">
    <source>
        <dbReference type="SAM" id="SignalP"/>
    </source>
</evidence>
<organism evidence="4 5">
    <name type="scientific">Actinobacillus delphinicola</name>
    <dbReference type="NCBI Taxonomy" id="51161"/>
    <lineage>
        <taxon>Bacteria</taxon>
        <taxon>Pseudomonadati</taxon>
        <taxon>Pseudomonadota</taxon>
        <taxon>Gammaproteobacteria</taxon>
        <taxon>Pasteurellales</taxon>
        <taxon>Pasteurellaceae</taxon>
        <taxon>Actinobacillus</taxon>
    </lineage>
</organism>
<feature type="region of interest" description="Disordered" evidence="1">
    <location>
        <begin position="69"/>
        <end position="98"/>
    </location>
</feature>
<dbReference type="Proteomes" id="UP000279799">
    <property type="component" value="Chromosome"/>
</dbReference>
<dbReference type="RefSeq" id="WP_126600442.1">
    <property type="nucleotide sequence ID" value="NZ_LR134510.1"/>
</dbReference>
<feature type="chain" id="PRO_5019532539" evidence="2">
    <location>
        <begin position="20"/>
        <end position="98"/>
    </location>
</feature>